<evidence type="ECO:0000256" key="7">
    <source>
        <dbReference type="ARBA" id="ARBA00022989"/>
    </source>
</evidence>
<dbReference type="EMBL" id="JNBR01000562">
    <property type="protein sequence ID" value="OQR90988.1"/>
    <property type="molecule type" value="Genomic_DNA"/>
</dbReference>
<evidence type="ECO:0000256" key="2">
    <source>
        <dbReference type="ARBA" id="ARBA00004687"/>
    </source>
</evidence>
<dbReference type="InterPro" id="IPR013233">
    <property type="entry name" value="PIG-X/PBN1"/>
</dbReference>
<keyword evidence="4" id="KW-0337">GPI-anchor biosynthesis</keyword>
<dbReference type="GO" id="GO:0006506">
    <property type="term" value="P:GPI anchor biosynthetic process"/>
    <property type="evidence" value="ECO:0007669"/>
    <property type="project" value="UniProtKB-UniPathway"/>
</dbReference>
<feature type="transmembrane region" description="Helical" evidence="10">
    <location>
        <begin position="464"/>
        <end position="481"/>
    </location>
</feature>
<keyword evidence="8 10" id="KW-0472">Membrane</keyword>
<evidence type="ECO:0000256" key="5">
    <source>
        <dbReference type="ARBA" id="ARBA00022692"/>
    </source>
</evidence>
<accession>A0A1V9YZ00</accession>
<gene>
    <name evidence="12" type="ORF">ACHHYP_05070</name>
</gene>
<dbReference type="Pfam" id="PF08320">
    <property type="entry name" value="PIG-X"/>
    <property type="match status" value="1"/>
</dbReference>
<evidence type="ECO:0000256" key="8">
    <source>
        <dbReference type="ARBA" id="ARBA00023136"/>
    </source>
</evidence>
<feature type="signal peptide" evidence="11">
    <location>
        <begin position="1"/>
        <end position="21"/>
    </location>
</feature>
<protein>
    <recommendedName>
        <fullName evidence="14">GPI transamidase component</fullName>
    </recommendedName>
</protein>
<evidence type="ECO:0000256" key="3">
    <source>
        <dbReference type="ARBA" id="ARBA00010345"/>
    </source>
</evidence>
<evidence type="ECO:0000256" key="1">
    <source>
        <dbReference type="ARBA" id="ARBA00004389"/>
    </source>
</evidence>
<evidence type="ECO:0000256" key="6">
    <source>
        <dbReference type="ARBA" id="ARBA00022824"/>
    </source>
</evidence>
<keyword evidence="11" id="KW-0732">Signal</keyword>
<dbReference type="AlphaFoldDB" id="A0A1V9YZ00"/>
<evidence type="ECO:0000313" key="12">
    <source>
        <dbReference type="EMBL" id="OQR90988.1"/>
    </source>
</evidence>
<keyword evidence="13" id="KW-1185">Reference proteome</keyword>
<name>A0A1V9YZ00_ACHHY</name>
<evidence type="ECO:0000256" key="11">
    <source>
        <dbReference type="SAM" id="SignalP"/>
    </source>
</evidence>
<keyword evidence="5 10" id="KW-0812">Transmembrane</keyword>
<evidence type="ECO:0000256" key="4">
    <source>
        <dbReference type="ARBA" id="ARBA00022502"/>
    </source>
</evidence>
<evidence type="ECO:0000313" key="13">
    <source>
        <dbReference type="Proteomes" id="UP000243579"/>
    </source>
</evidence>
<keyword evidence="7 10" id="KW-1133">Transmembrane helix</keyword>
<dbReference type="GO" id="GO:0005789">
    <property type="term" value="C:endoplasmic reticulum membrane"/>
    <property type="evidence" value="ECO:0007669"/>
    <property type="project" value="UniProtKB-SubCell"/>
</dbReference>
<keyword evidence="6" id="KW-0256">Endoplasmic reticulum</keyword>
<proteinExistence type="inferred from homology"/>
<dbReference type="SMART" id="SM00780">
    <property type="entry name" value="PIG-X"/>
    <property type="match status" value="1"/>
</dbReference>
<dbReference type="InterPro" id="IPR040039">
    <property type="entry name" value="PIGX"/>
</dbReference>
<sequence>MLRPLLAAGFVLGLHSPSVFAHASANGLMLWPSSFDGTLDVSDAHVVTPSARTLAVLDGALEIDTHKRNIMAWYPQIASIDVAFVSAGGALNAVWTELVAQEQIMPVDSEGIHVRVNVNTEAPVASSLEVQGNATALFQQLFGASLGAATYLFANASCDVPAFTATRDAAIPFCFVASRDVHGLAGLAPPSFFGPSTSQLQDAVSSRFPRTLATSDASWSLRYTHLAFAPLQGNKAPLRVIQLALRQVAETADPVALTTSADLPVAVVESIASSGIVHFVELETMDRNSYQSRRVPQSVTDVRSHITGDGFHQMMHVEMALKTPVADVCSLLVVQPFPTTAYADMDELRRLERFGAFDLVSFSKHIEIERPAALSSEHVVAFVKSLPVGATGHVSVEYPVHFRYQSPAKNDLYRPAYVLAPSLFVQCAPASATGPTAWTRVVSHASQPALRVVIPVGDLRDGPIVTAVTLIVSIVGCLVFYKSFPSSTISATSSRRKHT</sequence>
<dbReference type="PANTHER" id="PTHR28650:SF1">
    <property type="entry name" value="PHOSPHATIDYLINOSITOL-GLYCAN BIOSYNTHESIS CLASS X PROTEIN"/>
    <property type="match status" value="1"/>
</dbReference>
<dbReference type="PANTHER" id="PTHR28650">
    <property type="entry name" value="PHOSPHATIDYLINOSITOL-GLYCAN BIOSYNTHESIS CLASS X PROTEIN"/>
    <property type="match status" value="1"/>
</dbReference>
<feature type="chain" id="PRO_5010737113" description="GPI transamidase component" evidence="11">
    <location>
        <begin position="22"/>
        <end position="499"/>
    </location>
</feature>
<dbReference type="STRING" id="1202772.A0A1V9YZ00"/>
<comment type="similarity">
    <text evidence="3">Belongs to the PIGX family.</text>
</comment>
<dbReference type="UniPathway" id="UPA00196"/>
<evidence type="ECO:0000256" key="9">
    <source>
        <dbReference type="ARBA" id="ARBA00023180"/>
    </source>
</evidence>
<keyword evidence="9" id="KW-0325">Glycoprotein</keyword>
<evidence type="ECO:0008006" key="14">
    <source>
        <dbReference type="Google" id="ProtNLM"/>
    </source>
</evidence>
<comment type="subcellular location">
    <subcellularLocation>
        <location evidence="1">Endoplasmic reticulum membrane</location>
        <topology evidence="1">Single-pass membrane protein</topology>
    </subcellularLocation>
</comment>
<evidence type="ECO:0000256" key="10">
    <source>
        <dbReference type="SAM" id="Phobius"/>
    </source>
</evidence>
<organism evidence="12 13">
    <name type="scientific">Achlya hypogyna</name>
    <name type="common">Oomycete</name>
    <name type="synonym">Protoachlya hypogyna</name>
    <dbReference type="NCBI Taxonomy" id="1202772"/>
    <lineage>
        <taxon>Eukaryota</taxon>
        <taxon>Sar</taxon>
        <taxon>Stramenopiles</taxon>
        <taxon>Oomycota</taxon>
        <taxon>Saprolegniomycetes</taxon>
        <taxon>Saprolegniales</taxon>
        <taxon>Achlyaceae</taxon>
        <taxon>Achlya</taxon>
    </lineage>
</organism>
<comment type="caution">
    <text evidence="12">The sequence shown here is derived from an EMBL/GenBank/DDBJ whole genome shotgun (WGS) entry which is preliminary data.</text>
</comment>
<dbReference type="OrthoDB" id="5546453at2759"/>
<reference evidence="12 13" key="1">
    <citation type="journal article" date="2014" name="Genome Biol. Evol.">
        <title>The secreted proteins of Achlya hypogyna and Thraustotheca clavata identify the ancestral oomycete secretome and reveal gene acquisitions by horizontal gene transfer.</title>
        <authorList>
            <person name="Misner I."/>
            <person name="Blouin N."/>
            <person name="Leonard G."/>
            <person name="Richards T.A."/>
            <person name="Lane C.E."/>
        </authorList>
    </citation>
    <scope>NUCLEOTIDE SEQUENCE [LARGE SCALE GENOMIC DNA]</scope>
    <source>
        <strain evidence="12 13">ATCC 48635</strain>
    </source>
</reference>
<comment type="pathway">
    <text evidence="2">Glycolipid biosynthesis; glycosylphosphatidylinositol-anchor biosynthesis.</text>
</comment>
<dbReference type="Proteomes" id="UP000243579">
    <property type="component" value="Unassembled WGS sequence"/>
</dbReference>